<dbReference type="EnsemblMetazoa" id="GPAI033577-RA">
    <property type="protein sequence ID" value="GPAI033577-PA"/>
    <property type="gene ID" value="GPAI033577"/>
</dbReference>
<keyword evidence="2" id="KW-1185">Reference proteome</keyword>
<reference evidence="1" key="2">
    <citation type="submission" date="2020-05" db="UniProtKB">
        <authorList>
            <consortium name="EnsemblMetazoa"/>
        </authorList>
    </citation>
    <scope>IDENTIFICATION</scope>
    <source>
        <strain evidence="1">IAEA</strain>
    </source>
</reference>
<accession>A0A1B0A3T0</accession>
<evidence type="ECO:0000313" key="1">
    <source>
        <dbReference type="EnsemblMetazoa" id="GPAI033577-PA"/>
    </source>
</evidence>
<protein>
    <submittedName>
        <fullName evidence="1">Uncharacterized protein</fullName>
    </submittedName>
</protein>
<sequence length="308" mass="34920">MCKPPERTVVENKAAEFAGTFEHTQVENDEESGEVGSDIVLSEWIPTQDNSKQFECKQTDVGHSVLNVSMIIRKNRFLSLNPKFNIRNQPEGLSTPKTMTNLAAHQSNIECALLKISKESEHVPSQYKGVNSDRLAAVFYDARVGGMQQANELVLNEGEYLCDMLSKYQEFNIVTIKKKPISRKEYCFGLIFKPAFAAPKGTSTQAHLNVIKADEAIHPKKSEYLKQWEKKKRKNHSNKILQFAPPRRKLFTISCSVEQVTDVLCGLPFLWIGEARMPYNDFFSLELYVALGLTEGDLLSAVKETYYI</sequence>
<dbReference type="VEuPathDB" id="VectorBase:GPAI033577"/>
<dbReference type="AlphaFoldDB" id="A0A1B0A3T0"/>
<organism evidence="1 2">
    <name type="scientific">Glossina pallidipes</name>
    <name type="common">Tsetse fly</name>
    <dbReference type="NCBI Taxonomy" id="7398"/>
    <lineage>
        <taxon>Eukaryota</taxon>
        <taxon>Metazoa</taxon>
        <taxon>Ecdysozoa</taxon>
        <taxon>Arthropoda</taxon>
        <taxon>Hexapoda</taxon>
        <taxon>Insecta</taxon>
        <taxon>Pterygota</taxon>
        <taxon>Neoptera</taxon>
        <taxon>Endopterygota</taxon>
        <taxon>Diptera</taxon>
        <taxon>Brachycera</taxon>
        <taxon>Muscomorpha</taxon>
        <taxon>Hippoboscoidea</taxon>
        <taxon>Glossinidae</taxon>
        <taxon>Glossina</taxon>
    </lineage>
</organism>
<reference evidence="2" key="1">
    <citation type="submission" date="2014-03" db="EMBL/GenBank/DDBJ databases">
        <authorList>
            <person name="Aksoy S."/>
            <person name="Warren W."/>
            <person name="Wilson R.K."/>
        </authorList>
    </citation>
    <scope>NUCLEOTIDE SEQUENCE [LARGE SCALE GENOMIC DNA]</scope>
    <source>
        <strain evidence="2">IAEA</strain>
    </source>
</reference>
<evidence type="ECO:0000313" key="2">
    <source>
        <dbReference type="Proteomes" id="UP000092445"/>
    </source>
</evidence>
<name>A0A1B0A3T0_GLOPL</name>
<proteinExistence type="predicted"/>
<dbReference type="Proteomes" id="UP000092445">
    <property type="component" value="Unassembled WGS sequence"/>
</dbReference>